<dbReference type="GeneID" id="72006033"/>
<feature type="compositionally biased region" description="Polar residues" evidence="1">
    <location>
        <begin position="105"/>
        <end position="129"/>
    </location>
</feature>
<evidence type="ECO:0000256" key="1">
    <source>
        <dbReference type="SAM" id="MobiDB-lite"/>
    </source>
</evidence>
<feature type="compositionally biased region" description="Basic and acidic residues" evidence="1">
    <location>
        <begin position="465"/>
        <end position="474"/>
    </location>
</feature>
<feature type="region of interest" description="Disordered" evidence="1">
    <location>
        <begin position="521"/>
        <end position="549"/>
    </location>
</feature>
<dbReference type="Proteomes" id="UP000814176">
    <property type="component" value="Unassembled WGS sequence"/>
</dbReference>
<keyword evidence="3" id="KW-1185">Reference proteome</keyword>
<gene>
    <name evidence="2" type="ORF">C8Q71DRAFT_790356</name>
</gene>
<feature type="region of interest" description="Disordered" evidence="1">
    <location>
        <begin position="1"/>
        <end position="31"/>
    </location>
</feature>
<feature type="region of interest" description="Disordered" evidence="1">
    <location>
        <begin position="44"/>
        <end position="212"/>
    </location>
</feature>
<feature type="compositionally biased region" description="Acidic residues" evidence="1">
    <location>
        <begin position="449"/>
        <end position="464"/>
    </location>
</feature>
<feature type="region of interest" description="Disordered" evidence="1">
    <location>
        <begin position="309"/>
        <end position="385"/>
    </location>
</feature>
<feature type="compositionally biased region" description="Polar residues" evidence="1">
    <location>
        <begin position="587"/>
        <end position="599"/>
    </location>
</feature>
<evidence type="ECO:0000313" key="3">
    <source>
        <dbReference type="Proteomes" id="UP000814176"/>
    </source>
</evidence>
<organism evidence="2 3">
    <name type="scientific">Rhodofomes roseus</name>
    <dbReference type="NCBI Taxonomy" id="34475"/>
    <lineage>
        <taxon>Eukaryota</taxon>
        <taxon>Fungi</taxon>
        <taxon>Dikarya</taxon>
        <taxon>Basidiomycota</taxon>
        <taxon>Agaricomycotina</taxon>
        <taxon>Agaricomycetes</taxon>
        <taxon>Polyporales</taxon>
        <taxon>Rhodofomes</taxon>
    </lineage>
</organism>
<dbReference type="RefSeq" id="XP_047772935.1">
    <property type="nucleotide sequence ID" value="XM_047925301.1"/>
</dbReference>
<feature type="compositionally biased region" description="Polar residues" evidence="1">
    <location>
        <begin position="163"/>
        <end position="179"/>
    </location>
</feature>
<reference evidence="2 3" key="1">
    <citation type="journal article" date="2021" name="Environ. Microbiol.">
        <title>Gene family expansions and transcriptome signatures uncover fungal adaptations to wood decay.</title>
        <authorList>
            <person name="Hage H."/>
            <person name="Miyauchi S."/>
            <person name="Viragh M."/>
            <person name="Drula E."/>
            <person name="Min B."/>
            <person name="Chaduli D."/>
            <person name="Navarro D."/>
            <person name="Favel A."/>
            <person name="Norest M."/>
            <person name="Lesage-Meessen L."/>
            <person name="Balint B."/>
            <person name="Merenyi Z."/>
            <person name="de Eugenio L."/>
            <person name="Morin E."/>
            <person name="Martinez A.T."/>
            <person name="Baldrian P."/>
            <person name="Stursova M."/>
            <person name="Martinez M.J."/>
            <person name="Novotny C."/>
            <person name="Magnuson J.K."/>
            <person name="Spatafora J.W."/>
            <person name="Maurice S."/>
            <person name="Pangilinan J."/>
            <person name="Andreopoulos W."/>
            <person name="LaButti K."/>
            <person name="Hundley H."/>
            <person name="Na H."/>
            <person name="Kuo A."/>
            <person name="Barry K."/>
            <person name="Lipzen A."/>
            <person name="Henrissat B."/>
            <person name="Riley R."/>
            <person name="Ahrendt S."/>
            <person name="Nagy L.G."/>
            <person name="Grigoriev I.V."/>
            <person name="Martin F."/>
            <person name="Rosso M.N."/>
        </authorList>
    </citation>
    <scope>NUCLEOTIDE SEQUENCE [LARGE SCALE GENOMIC DNA]</scope>
    <source>
        <strain evidence="2 3">CIRM-BRFM 1785</strain>
    </source>
</reference>
<feature type="compositionally biased region" description="Basic and acidic residues" evidence="1">
    <location>
        <begin position="371"/>
        <end position="385"/>
    </location>
</feature>
<name>A0ABQ8JYU1_9APHY</name>
<protein>
    <submittedName>
        <fullName evidence="2">Uncharacterized protein</fullName>
    </submittedName>
</protein>
<feature type="region of interest" description="Disordered" evidence="1">
    <location>
        <begin position="437"/>
        <end position="474"/>
    </location>
</feature>
<evidence type="ECO:0000313" key="2">
    <source>
        <dbReference type="EMBL" id="KAH9829461.1"/>
    </source>
</evidence>
<feature type="compositionally biased region" description="Low complexity" evidence="1">
    <location>
        <begin position="88"/>
        <end position="97"/>
    </location>
</feature>
<accession>A0ABQ8JYU1</accession>
<feature type="compositionally biased region" description="Polar residues" evidence="1">
    <location>
        <begin position="143"/>
        <end position="154"/>
    </location>
</feature>
<feature type="compositionally biased region" description="Low complexity" evidence="1">
    <location>
        <begin position="56"/>
        <end position="76"/>
    </location>
</feature>
<feature type="compositionally biased region" description="Polar residues" evidence="1">
    <location>
        <begin position="200"/>
        <end position="210"/>
    </location>
</feature>
<dbReference type="EMBL" id="JADCUA010000038">
    <property type="protein sequence ID" value="KAH9829461.1"/>
    <property type="molecule type" value="Genomic_DNA"/>
</dbReference>
<sequence>MEAQTKAKVTARVDYDRTRPPSPFKPHTPTLSLNTVIKPKAKVNSSATVANRKVQAPRVASPAPSVRSPPSARAPSPFKPTHSGLLQSTSTTAVSSVKARLTARPASQHSPTTPESRQRSLTTVPSDSALSARGFGARPRRGSVSSHASLTVSPTHAEHRTQSTRSLASPSQENGSPLPSATKGIARVKSKVSNLAGGSPHTSPPVSSFPTGHARGLSIPTISLAAPLLPADVNSSPILSSAHPPSFSRGDSPTHGHVYQPLAPFDDVVAKYSNYSVTAKVDPAAIPLPPQSPPMSTISFSSRSSASRSSVSYDRTDASHSTAPTVHSRINGHSKHARASMDGLDVHSDVLTPSEDESWDEDEDSTALRAPLREDPDRKLKDEAKSNRKIADLEITNKSLLAINVTLEAEKHKQAKEIRELKRKLRESRLILPPPAYRAVKSSLPHDDTAEEEEEEEGEDEEEEQKIIEGKDDEPYRRVKVMLETLLDSCQRALQTKPEDFVEKTRGGAKVLTAEEVRSWRGDETLDDIDPDTSLTEEREDEESTQMDMSGDGAFALLNAMRHGAETRLDSEEAVEASLVVSEDGDSSTVPPITVTPSQ</sequence>
<proteinExistence type="predicted"/>
<comment type="caution">
    <text evidence="2">The sequence shown here is derived from an EMBL/GenBank/DDBJ whole genome shotgun (WGS) entry which is preliminary data.</text>
</comment>
<feature type="compositionally biased region" description="Acidic residues" evidence="1">
    <location>
        <begin position="354"/>
        <end position="365"/>
    </location>
</feature>
<feature type="region of interest" description="Disordered" evidence="1">
    <location>
        <begin position="568"/>
        <end position="599"/>
    </location>
</feature>